<accession>A0ACB7TD12</accession>
<dbReference type="EMBL" id="CM023481">
    <property type="protein sequence ID" value="KAH6944953.1"/>
    <property type="molecule type" value="Genomic_DNA"/>
</dbReference>
<protein>
    <submittedName>
        <fullName evidence="1">Uncharacterized protein</fullName>
    </submittedName>
</protein>
<dbReference type="Proteomes" id="UP000821845">
    <property type="component" value="Chromosome 1"/>
</dbReference>
<organism evidence="1 2">
    <name type="scientific">Hyalomma asiaticum</name>
    <name type="common">Tick</name>
    <dbReference type="NCBI Taxonomy" id="266040"/>
    <lineage>
        <taxon>Eukaryota</taxon>
        <taxon>Metazoa</taxon>
        <taxon>Ecdysozoa</taxon>
        <taxon>Arthropoda</taxon>
        <taxon>Chelicerata</taxon>
        <taxon>Arachnida</taxon>
        <taxon>Acari</taxon>
        <taxon>Parasitiformes</taxon>
        <taxon>Ixodida</taxon>
        <taxon>Ixodoidea</taxon>
        <taxon>Ixodidae</taxon>
        <taxon>Hyalomminae</taxon>
        <taxon>Hyalomma</taxon>
    </lineage>
</organism>
<evidence type="ECO:0000313" key="2">
    <source>
        <dbReference type="Proteomes" id="UP000821845"/>
    </source>
</evidence>
<name>A0ACB7TD12_HYAAI</name>
<keyword evidence="2" id="KW-1185">Reference proteome</keyword>
<reference evidence="1" key="1">
    <citation type="submission" date="2020-05" db="EMBL/GenBank/DDBJ databases">
        <title>Large-scale comparative analyses of tick genomes elucidate their genetic diversity and vector capacities.</title>
        <authorList>
            <person name="Jia N."/>
            <person name="Wang J."/>
            <person name="Shi W."/>
            <person name="Du L."/>
            <person name="Sun Y."/>
            <person name="Zhan W."/>
            <person name="Jiang J."/>
            <person name="Wang Q."/>
            <person name="Zhang B."/>
            <person name="Ji P."/>
            <person name="Sakyi L.B."/>
            <person name="Cui X."/>
            <person name="Yuan T."/>
            <person name="Jiang B."/>
            <person name="Yang W."/>
            <person name="Lam T.T.-Y."/>
            <person name="Chang Q."/>
            <person name="Ding S."/>
            <person name="Wang X."/>
            <person name="Zhu J."/>
            <person name="Ruan X."/>
            <person name="Zhao L."/>
            <person name="Wei J."/>
            <person name="Que T."/>
            <person name="Du C."/>
            <person name="Cheng J."/>
            <person name="Dai P."/>
            <person name="Han X."/>
            <person name="Huang E."/>
            <person name="Gao Y."/>
            <person name="Liu J."/>
            <person name="Shao H."/>
            <person name="Ye R."/>
            <person name="Li L."/>
            <person name="Wei W."/>
            <person name="Wang X."/>
            <person name="Wang C."/>
            <person name="Yang T."/>
            <person name="Huo Q."/>
            <person name="Li W."/>
            <person name="Guo W."/>
            <person name="Chen H."/>
            <person name="Zhou L."/>
            <person name="Ni X."/>
            <person name="Tian J."/>
            <person name="Zhou Y."/>
            <person name="Sheng Y."/>
            <person name="Liu T."/>
            <person name="Pan Y."/>
            <person name="Xia L."/>
            <person name="Li J."/>
            <person name="Zhao F."/>
            <person name="Cao W."/>
        </authorList>
    </citation>
    <scope>NUCLEOTIDE SEQUENCE</scope>
    <source>
        <strain evidence="1">Hyas-2018</strain>
    </source>
</reference>
<evidence type="ECO:0000313" key="1">
    <source>
        <dbReference type="EMBL" id="KAH6944953.1"/>
    </source>
</evidence>
<comment type="caution">
    <text evidence="1">The sequence shown here is derived from an EMBL/GenBank/DDBJ whole genome shotgun (WGS) entry which is preliminary data.</text>
</comment>
<gene>
    <name evidence="1" type="ORF">HPB50_006323</name>
</gene>
<sequence length="269" mass="29065">MNKESEADGEGDHQDCSGINADHRPPVGEVTMYQAPEVAAAEYIESVAEGSAAEDNEPVYNLPVSRPASVTGAAERMAQFERPCRACRTAESQSCFLHPPDGSQASREREASSTCLLGSVNGGAREPRTAEKEKGVRNWKAETDDFTDCEELCQEVIKLTGNCATESDVTFLEYAPCEQEPVAGEMTDTEIVQTATNGGDAGDDSDDEPPREVPTSAKTRNSLCLPRNKAECRGGEDRLMQCVKQPEDAFLGPSTTAKQTSIRQFFSAK</sequence>
<proteinExistence type="predicted"/>